<feature type="region of interest" description="Disordered" evidence="1">
    <location>
        <begin position="163"/>
        <end position="187"/>
    </location>
</feature>
<feature type="signal peptide" evidence="2">
    <location>
        <begin position="1"/>
        <end position="27"/>
    </location>
</feature>
<reference evidence="3" key="2">
    <citation type="submission" date="2023-06" db="EMBL/GenBank/DDBJ databases">
        <authorList>
            <consortium name="Lawrence Berkeley National Laboratory"/>
            <person name="Haridas S."/>
            <person name="Hensen N."/>
            <person name="Bonometti L."/>
            <person name="Westerberg I."/>
            <person name="Brannstrom I.O."/>
            <person name="Guillou S."/>
            <person name="Cros-Aarteil S."/>
            <person name="Calhoun S."/>
            <person name="Kuo A."/>
            <person name="Mondo S."/>
            <person name="Pangilinan J."/>
            <person name="Riley R."/>
            <person name="Labutti K."/>
            <person name="Andreopoulos B."/>
            <person name="Lipzen A."/>
            <person name="Chen C."/>
            <person name="Yanf M."/>
            <person name="Daum C."/>
            <person name="Ng V."/>
            <person name="Clum A."/>
            <person name="Steindorff A."/>
            <person name="Ohm R."/>
            <person name="Martin F."/>
            <person name="Silar P."/>
            <person name="Natvig D."/>
            <person name="Lalanne C."/>
            <person name="Gautier V."/>
            <person name="Ament-Velasquez S.L."/>
            <person name="Kruys A."/>
            <person name="Hutchinson M.I."/>
            <person name="Powell A.J."/>
            <person name="Barry K."/>
            <person name="Miller A.N."/>
            <person name="Grigoriev I.V."/>
            <person name="Debuchy R."/>
            <person name="Gladieux P."/>
            <person name="Thoren M.H."/>
            <person name="Johannesson H."/>
        </authorList>
    </citation>
    <scope>NUCLEOTIDE SEQUENCE</scope>
    <source>
        <strain evidence="3">CBS 118394</strain>
    </source>
</reference>
<feature type="compositionally biased region" description="Low complexity" evidence="1">
    <location>
        <begin position="50"/>
        <end position="62"/>
    </location>
</feature>
<protein>
    <recommendedName>
        <fullName evidence="5">Membrane-associated protein</fullName>
    </recommendedName>
</protein>
<gene>
    <name evidence="3" type="ORF">B0H66DRAFT_589785</name>
</gene>
<sequence length="286" mass="30517">MRPVTTTRFKQPLLFVLLLTLLSSTRAGRIVRLQEQDSSFPTMQLFSPRSTTGDSLSTTTKTTKTWPTITSSAYLTTPFTALSTFTSPAWTTVPVAWMDDPFCVNEADPRHGVGNHCVCKNGATIDVIPVPSHTGNGSNNWSDYQPCAYSTVEDLPSMVLHSDVPTNSWKDNNNNNNNSSSSSSNSSMTGFSFTSPSSFYGVLRGRHVAPSSTMEMAMAAVGRKGGDGGDSNAIVIMETTTVVETTTNAVVVTGTNAVTVTDLTVVTVFPDCITTTTTIVVETGGK</sequence>
<feature type="chain" id="PRO_5042014864" description="Membrane-associated protein" evidence="2">
    <location>
        <begin position="28"/>
        <end position="286"/>
    </location>
</feature>
<dbReference type="Proteomes" id="UP001283341">
    <property type="component" value="Unassembled WGS sequence"/>
</dbReference>
<dbReference type="AlphaFoldDB" id="A0AAE0IB86"/>
<feature type="compositionally biased region" description="Low complexity" evidence="1">
    <location>
        <begin position="172"/>
        <end position="187"/>
    </location>
</feature>
<proteinExistence type="predicted"/>
<evidence type="ECO:0000313" key="4">
    <source>
        <dbReference type="Proteomes" id="UP001283341"/>
    </source>
</evidence>
<dbReference type="EMBL" id="JAUEDM010000003">
    <property type="protein sequence ID" value="KAK3321973.1"/>
    <property type="molecule type" value="Genomic_DNA"/>
</dbReference>
<accession>A0AAE0IB86</accession>
<evidence type="ECO:0000256" key="1">
    <source>
        <dbReference type="SAM" id="MobiDB-lite"/>
    </source>
</evidence>
<name>A0AAE0IB86_9PEZI</name>
<reference evidence="3" key="1">
    <citation type="journal article" date="2023" name="Mol. Phylogenet. Evol.">
        <title>Genome-scale phylogeny and comparative genomics of the fungal order Sordariales.</title>
        <authorList>
            <person name="Hensen N."/>
            <person name="Bonometti L."/>
            <person name="Westerberg I."/>
            <person name="Brannstrom I.O."/>
            <person name="Guillou S."/>
            <person name="Cros-Aarteil S."/>
            <person name="Calhoun S."/>
            <person name="Haridas S."/>
            <person name="Kuo A."/>
            <person name="Mondo S."/>
            <person name="Pangilinan J."/>
            <person name="Riley R."/>
            <person name="LaButti K."/>
            <person name="Andreopoulos B."/>
            <person name="Lipzen A."/>
            <person name="Chen C."/>
            <person name="Yan M."/>
            <person name="Daum C."/>
            <person name="Ng V."/>
            <person name="Clum A."/>
            <person name="Steindorff A."/>
            <person name="Ohm R.A."/>
            <person name="Martin F."/>
            <person name="Silar P."/>
            <person name="Natvig D.O."/>
            <person name="Lalanne C."/>
            <person name="Gautier V."/>
            <person name="Ament-Velasquez S.L."/>
            <person name="Kruys A."/>
            <person name="Hutchinson M.I."/>
            <person name="Powell A.J."/>
            <person name="Barry K."/>
            <person name="Miller A.N."/>
            <person name="Grigoriev I.V."/>
            <person name="Debuchy R."/>
            <person name="Gladieux P."/>
            <person name="Hiltunen Thoren M."/>
            <person name="Johannesson H."/>
        </authorList>
    </citation>
    <scope>NUCLEOTIDE SEQUENCE</scope>
    <source>
        <strain evidence="3">CBS 118394</strain>
    </source>
</reference>
<organism evidence="3 4">
    <name type="scientific">Apodospora peruviana</name>
    <dbReference type="NCBI Taxonomy" id="516989"/>
    <lineage>
        <taxon>Eukaryota</taxon>
        <taxon>Fungi</taxon>
        <taxon>Dikarya</taxon>
        <taxon>Ascomycota</taxon>
        <taxon>Pezizomycotina</taxon>
        <taxon>Sordariomycetes</taxon>
        <taxon>Sordariomycetidae</taxon>
        <taxon>Sordariales</taxon>
        <taxon>Lasiosphaeriaceae</taxon>
        <taxon>Apodospora</taxon>
    </lineage>
</organism>
<comment type="caution">
    <text evidence="3">The sequence shown here is derived from an EMBL/GenBank/DDBJ whole genome shotgun (WGS) entry which is preliminary data.</text>
</comment>
<feature type="region of interest" description="Disordered" evidence="1">
    <location>
        <begin position="43"/>
        <end position="62"/>
    </location>
</feature>
<keyword evidence="2" id="KW-0732">Signal</keyword>
<evidence type="ECO:0000256" key="2">
    <source>
        <dbReference type="SAM" id="SignalP"/>
    </source>
</evidence>
<keyword evidence="4" id="KW-1185">Reference proteome</keyword>
<evidence type="ECO:0000313" key="3">
    <source>
        <dbReference type="EMBL" id="KAK3321973.1"/>
    </source>
</evidence>
<evidence type="ECO:0008006" key="5">
    <source>
        <dbReference type="Google" id="ProtNLM"/>
    </source>
</evidence>